<comment type="caution">
    <text evidence="2">The sequence shown here is derived from an EMBL/GenBank/DDBJ whole genome shotgun (WGS) entry which is preliminary data.</text>
</comment>
<dbReference type="EMBL" id="NWMW01000001">
    <property type="protein sequence ID" value="PCD04692.1"/>
    <property type="molecule type" value="Genomic_DNA"/>
</dbReference>
<evidence type="ECO:0000259" key="1">
    <source>
        <dbReference type="Pfam" id="PF13480"/>
    </source>
</evidence>
<sequence>MNAPFALPMLAVREADLRGARDCAAIEAFLHEAAGSTPFQLPGWSRAVVRGCGQRARYLLAERGGMVAGVLPLIDIRSPVVGRSLTSVGFAVEGGIVASDPAARAALEAAGWALAQRLGTPTLELRGGEVAGEGWTRDDTTYLGFVRDLTADHDTELQAIPRKQRAEVRKAFANDLIVTVGRGDRDRAAHYRAYSESVRNLGTPVFPRALFAAMLDELGERADILTVWQGDRPVASTLSVYWGGTMYPFWGGGIREARELRANERMFYAYACHALDRGCRRLDLGRSKAGTGPAAFKKNLGYPSRPLTYWRRTLDGSPPRTVNPLDPKYARKTELWKKLPLPVANLLGPLIARGLG</sequence>
<dbReference type="AlphaFoldDB" id="A0A2A4B9R1"/>
<evidence type="ECO:0000313" key="2">
    <source>
        <dbReference type="EMBL" id="PCD04692.1"/>
    </source>
</evidence>
<proteinExistence type="predicted"/>
<feature type="domain" description="BioF2-like acetyltransferase" evidence="1">
    <location>
        <begin position="165"/>
        <end position="297"/>
    </location>
</feature>
<protein>
    <submittedName>
        <fullName evidence="2">FemAB</fullName>
    </submittedName>
</protein>
<dbReference type="InterPro" id="IPR050644">
    <property type="entry name" value="PG_Glycine_Bridge_Synth"/>
</dbReference>
<dbReference type="RefSeq" id="WP_096343083.1">
    <property type="nucleotide sequence ID" value="NZ_NWMW01000001.1"/>
</dbReference>
<dbReference type="OrthoDB" id="9773932at2"/>
<keyword evidence="3" id="KW-1185">Reference proteome</keyword>
<dbReference type="SUPFAM" id="SSF55729">
    <property type="entry name" value="Acyl-CoA N-acyltransferases (Nat)"/>
    <property type="match status" value="1"/>
</dbReference>
<dbReference type="InterPro" id="IPR016181">
    <property type="entry name" value="Acyl_CoA_acyltransferase"/>
</dbReference>
<dbReference type="Pfam" id="PF13480">
    <property type="entry name" value="Acetyltransf_6"/>
    <property type="match status" value="1"/>
</dbReference>
<dbReference type="InterPro" id="IPR017469">
    <property type="entry name" value="PEP-CTERM_FemAB-rel"/>
</dbReference>
<evidence type="ECO:0000313" key="3">
    <source>
        <dbReference type="Proteomes" id="UP000218366"/>
    </source>
</evidence>
<organism evidence="2 3">
    <name type="scientific">Sphingomonas spermidinifaciens</name>
    <dbReference type="NCBI Taxonomy" id="1141889"/>
    <lineage>
        <taxon>Bacteria</taxon>
        <taxon>Pseudomonadati</taxon>
        <taxon>Pseudomonadota</taxon>
        <taxon>Alphaproteobacteria</taxon>
        <taxon>Sphingomonadales</taxon>
        <taxon>Sphingomonadaceae</taxon>
        <taxon>Sphingomonas</taxon>
    </lineage>
</organism>
<dbReference type="Gene3D" id="3.40.630.30">
    <property type="match status" value="1"/>
</dbReference>
<dbReference type="InterPro" id="IPR038740">
    <property type="entry name" value="BioF2-like_GNAT_dom"/>
</dbReference>
<name>A0A2A4B9R1_9SPHN</name>
<gene>
    <name evidence="2" type="ORF">COC42_04080</name>
</gene>
<dbReference type="Proteomes" id="UP000218366">
    <property type="component" value="Unassembled WGS sequence"/>
</dbReference>
<dbReference type="PANTHER" id="PTHR36174">
    <property type="entry name" value="LIPID II:GLYCINE GLYCYLTRANSFERASE"/>
    <property type="match status" value="1"/>
</dbReference>
<dbReference type="PANTHER" id="PTHR36174:SF1">
    <property type="entry name" value="LIPID II:GLYCINE GLYCYLTRANSFERASE"/>
    <property type="match status" value="1"/>
</dbReference>
<accession>A0A2A4B9R1</accession>
<reference evidence="2 3" key="1">
    <citation type="submission" date="2017-09" db="EMBL/GenBank/DDBJ databases">
        <title>Sphingomonas spermidinifaciens 9NM-10, whole genome shotgun sequence.</title>
        <authorList>
            <person name="Feng G."/>
            <person name="Zhu H."/>
        </authorList>
    </citation>
    <scope>NUCLEOTIDE SEQUENCE [LARGE SCALE GENOMIC DNA]</scope>
    <source>
        <strain evidence="2 3">9NM-10</strain>
    </source>
</reference>
<dbReference type="NCBIfam" id="TIGR03019">
    <property type="entry name" value="pepcterm_femAB"/>
    <property type="match status" value="1"/>
</dbReference>